<dbReference type="AlphaFoldDB" id="A0AAV9DZE1"/>
<feature type="domain" description="HTH TFE/IIEalpha-type" evidence="1">
    <location>
        <begin position="6"/>
        <end position="138"/>
    </location>
</feature>
<keyword evidence="3" id="KW-1185">Reference proteome</keyword>
<evidence type="ECO:0000313" key="3">
    <source>
        <dbReference type="Proteomes" id="UP001180020"/>
    </source>
</evidence>
<dbReference type="InterPro" id="IPR024550">
    <property type="entry name" value="TFIIEa/SarR/Rpc3_HTH_dom"/>
</dbReference>
<dbReference type="Proteomes" id="UP001180020">
    <property type="component" value="Unassembled WGS sequence"/>
</dbReference>
<dbReference type="GO" id="GO:0005673">
    <property type="term" value="C:transcription factor TFIIE complex"/>
    <property type="evidence" value="ECO:0007669"/>
    <property type="project" value="TreeGrafter"/>
</dbReference>
<dbReference type="InterPro" id="IPR017919">
    <property type="entry name" value="TFIIE/TFIIEa_HTH"/>
</dbReference>
<gene>
    <name evidence="2" type="ORF">QJS10_CPA10g01674</name>
</gene>
<evidence type="ECO:0000259" key="1">
    <source>
        <dbReference type="PROSITE" id="PS51344"/>
    </source>
</evidence>
<organism evidence="2 3">
    <name type="scientific">Acorus calamus</name>
    <name type="common">Sweet flag</name>
    <dbReference type="NCBI Taxonomy" id="4465"/>
    <lineage>
        <taxon>Eukaryota</taxon>
        <taxon>Viridiplantae</taxon>
        <taxon>Streptophyta</taxon>
        <taxon>Embryophyta</taxon>
        <taxon>Tracheophyta</taxon>
        <taxon>Spermatophyta</taxon>
        <taxon>Magnoliopsida</taxon>
        <taxon>Liliopsida</taxon>
        <taxon>Acoraceae</taxon>
        <taxon>Acorus</taxon>
    </lineage>
</organism>
<dbReference type="PANTHER" id="PTHR13097:SF7">
    <property type="entry name" value="GENERAL TRANSCRIPTION FACTOR IIE SUBUNIT 1"/>
    <property type="match status" value="1"/>
</dbReference>
<dbReference type="PANTHER" id="PTHR13097">
    <property type="entry name" value="TRANSCRIPTION INITIATION FACTOR IIE, ALPHA SUBUNIT"/>
    <property type="match status" value="1"/>
</dbReference>
<dbReference type="SUPFAM" id="SSF46785">
    <property type="entry name" value="Winged helix' DNA-binding domain"/>
    <property type="match status" value="1"/>
</dbReference>
<proteinExistence type="predicted"/>
<evidence type="ECO:0000313" key="2">
    <source>
        <dbReference type="EMBL" id="KAK1305988.1"/>
    </source>
</evidence>
<dbReference type="GO" id="GO:0006367">
    <property type="term" value="P:transcription initiation at RNA polymerase II promoter"/>
    <property type="evidence" value="ECO:0007669"/>
    <property type="project" value="TreeGrafter"/>
</dbReference>
<dbReference type="EMBL" id="JAUJYO010000010">
    <property type="protein sequence ID" value="KAK1305988.1"/>
    <property type="molecule type" value="Genomic_DNA"/>
</dbReference>
<dbReference type="InterPro" id="IPR039997">
    <property type="entry name" value="TFE"/>
</dbReference>
<protein>
    <recommendedName>
        <fullName evidence="1">HTH TFE/IIEalpha-type domain-containing protein</fullName>
    </recommendedName>
</protein>
<dbReference type="InterPro" id="IPR036390">
    <property type="entry name" value="WH_DNA-bd_sf"/>
</dbReference>
<accession>A0AAV9DZE1</accession>
<dbReference type="PROSITE" id="PS51344">
    <property type="entry name" value="HTH_TFE_IIE"/>
    <property type="match status" value="1"/>
</dbReference>
<comment type="caution">
    <text evidence="2">The sequence shown here is derived from an EMBL/GenBank/DDBJ whole genome shotgun (WGS) entry which is preliminary data.</text>
</comment>
<dbReference type="Pfam" id="PF02002">
    <property type="entry name" value="TFIIE_alpha"/>
    <property type="match status" value="1"/>
</dbReference>
<name>A0AAV9DZE1_ACOCL</name>
<reference evidence="2" key="1">
    <citation type="journal article" date="2023" name="Nat. Commun.">
        <title>Diploid and tetraploid genomes of Acorus and the evolution of monocots.</title>
        <authorList>
            <person name="Ma L."/>
            <person name="Liu K.W."/>
            <person name="Li Z."/>
            <person name="Hsiao Y.Y."/>
            <person name="Qi Y."/>
            <person name="Fu T."/>
            <person name="Tang G.D."/>
            <person name="Zhang D."/>
            <person name="Sun W.H."/>
            <person name="Liu D.K."/>
            <person name="Li Y."/>
            <person name="Chen G.Z."/>
            <person name="Liu X.D."/>
            <person name="Liao X.Y."/>
            <person name="Jiang Y.T."/>
            <person name="Yu X."/>
            <person name="Hao Y."/>
            <person name="Huang J."/>
            <person name="Zhao X.W."/>
            <person name="Ke S."/>
            <person name="Chen Y.Y."/>
            <person name="Wu W.L."/>
            <person name="Hsu J.L."/>
            <person name="Lin Y.F."/>
            <person name="Huang M.D."/>
            <person name="Li C.Y."/>
            <person name="Huang L."/>
            <person name="Wang Z.W."/>
            <person name="Zhao X."/>
            <person name="Zhong W.Y."/>
            <person name="Peng D.H."/>
            <person name="Ahmad S."/>
            <person name="Lan S."/>
            <person name="Zhang J.S."/>
            <person name="Tsai W.C."/>
            <person name="Van de Peer Y."/>
            <person name="Liu Z.J."/>
        </authorList>
    </citation>
    <scope>NUCLEOTIDE SEQUENCE</scope>
    <source>
        <strain evidence="2">CP</strain>
    </source>
</reference>
<sequence length="145" mass="16425">MSLEPYRRLVKLVARAFYDDLQLKGGNRTKTGRGDIRGMAVVVLDALTKCEWVGEEDLAKVLKLHSKQLRRTLCQFEQEKLVSKDHRRESAKGGKTYNAAIAAAGDGQQVIKEGEEKTKMHIRSYCCLDYSQHGTSAEQLQFTDY</sequence>
<reference evidence="2" key="2">
    <citation type="submission" date="2023-06" db="EMBL/GenBank/DDBJ databases">
        <authorList>
            <person name="Ma L."/>
            <person name="Liu K.-W."/>
            <person name="Li Z."/>
            <person name="Hsiao Y.-Y."/>
            <person name="Qi Y."/>
            <person name="Fu T."/>
            <person name="Tang G."/>
            <person name="Zhang D."/>
            <person name="Sun W.-H."/>
            <person name="Liu D.-K."/>
            <person name="Li Y."/>
            <person name="Chen G.-Z."/>
            <person name="Liu X.-D."/>
            <person name="Liao X.-Y."/>
            <person name="Jiang Y.-T."/>
            <person name="Yu X."/>
            <person name="Hao Y."/>
            <person name="Huang J."/>
            <person name="Zhao X.-W."/>
            <person name="Ke S."/>
            <person name="Chen Y.-Y."/>
            <person name="Wu W.-L."/>
            <person name="Hsu J.-L."/>
            <person name="Lin Y.-F."/>
            <person name="Huang M.-D."/>
            <person name="Li C.-Y."/>
            <person name="Huang L."/>
            <person name="Wang Z.-W."/>
            <person name="Zhao X."/>
            <person name="Zhong W.-Y."/>
            <person name="Peng D.-H."/>
            <person name="Ahmad S."/>
            <person name="Lan S."/>
            <person name="Zhang J.-S."/>
            <person name="Tsai W.-C."/>
            <person name="Van De Peer Y."/>
            <person name="Liu Z.-J."/>
        </authorList>
    </citation>
    <scope>NUCLEOTIDE SEQUENCE</scope>
    <source>
        <strain evidence="2">CP</strain>
        <tissue evidence="2">Leaves</tissue>
    </source>
</reference>